<feature type="chain" id="PRO_5044997318" description="NAD(P)(+)--arginine ADP-ribosyltransferase" evidence="11">
    <location>
        <begin position="25"/>
        <end position="251"/>
    </location>
</feature>
<keyword evidence="6 11" id="KW-0808">Transferase</keyword>
<dbReference type="Pfam" id="PF01129">
    <property type="entry name" value="ART"/>
    <property type="match status" value="1"/>
</dbReference>
<dbReference type="PROSITE" id="PS01291">
    <property type="entry name" value="ART"/>
    <property type="match status" value="1"/>
</dbReference>
<dbReference type="InterPro" id="IPR000768">
    <property type="entry name" value="ART"/>
</dbReference>
<comment type="subcellular location">
    <subcellularLocation>
        <location evidence="1">Secreted</location>
    </subcellularLocation>
</comment>
<keyword evidence="11" id="KW-0520">NAD</keyword>
<sequence>MNPAALSILLLSAAALLEFPQIQCDSAILMDLAEESLDDQYIGCRNEMLKTVQETHLPSELNRNAEFQSAWKRAENEMGQRIQSKLSAEQATAIYVYTINAVYKKFNRAVRTGGMNYTEFPFKAWHFHLTDALKTLKSMKPKCYDVFRGVKNATQVIGNIVRFGQFTSTSVNKTVAERFGKGTLFCLNLPRVSIKKVFSVLSNEKEVLIPPFERFKVMEVKGTEIRLENIEDHTSYFNCLGGETVFIIQHT</sequence>
<name>A0ABR0Y0N9_HUSHU</name>
<evidence type="ECO:0000256" key="7">
    <source>
        <dbReference type="ARBA" id="ARBA00022695"/>
    </source>
</evidence>
<gene>
    <name evidence="12" type="ORF">HHUSO_G37024</name>
</gene>
<reference evidence="12 13" key="1">
    <citation type="submission" date="2021-05" db="EMBL/GenBank/DDBJ databases">
        <authorList>
            <person name="Zahm M."/>
            <person name="Klopp C."/>
            <person name="Cabau C."/>
            <person name="Kuhl H."/>
            <person name="Suciu R."/>
            <person name="Ciorpac M."/>
            <person name="Holostenco D."/>
            <person name="Gessner J."/>
            <person name="Wuertz S."/>
            <person name="Hohne C."/>
            <person name="Stock M."/>
            <person name="Gislard M."/>
            <person name="Lluch J."/>
            <person name="Milhes M."/>
            <person name="Lampietro C."/>
            <person name="Lopez Roques C."/>
            <person name="Donnadieu C."/>
            <person name="Du K."/>
            <person name="Schartl M."/>
            <person name="Guiguen Y."/>
        </authorList>
    </citation>
    <scope>NUCLEOTIDE SEQUENCE [LARGE SCALE GENOMIC DNA]</scope>
    <source>
        <strain evidence="12">Hh-F2</strain>
        <tissue evidence="12">Blood</tissue>
    </source>
</reference>
<evidence type="ECO:0000256" key="9">
    <source>
        <dbReference type="ARBA" id="ARBA00023026"/>
    </source>
</evidence>
<organism evidence="12 13">
    <name type="scientific">Huso huso</name>
    <name type="common">Beluga</name>
    <name type="synonym">Acipenser huso</name>
    <dbReference type="NCBI Taxonomy" id="61971"/>
    <lineage>
        <taxon>Eukaryota</taxon>
        <taxon>Metazoa</taxon>
        <taxon>Chordata</taxon>
        <taxon>Craniata</taxon>
        <taxon>Vertebrata</taxon>
        <taxon>Euteleostomi</taxon>
        <taxon>Actinopterygii</taxon>
        <taxon>Chondrostei</taxon>
        <taxon>Acipenseriformes</taxon>
        <taxon>Acipenseridae</taxon>
        <taxon>Huso</taxon>
    </lineage>
</organism>
<dbReference type="PROSITE" id="PS51996">
    <property type="entry name" value="TR_MART"/>
    <property type="match status" value="1"/>
</dbReference>
<evidence type="ECO:0000256" key="6">
    <source>
        <dbReference type="ARBA" id="ARBA00022679"/>
    </source>
</evidence>
<keyword evidence="13" id="KW-1185">Reference proteome</keyword>
<dbReference type="EC" id="2.4.2.31" evidence="11"/>
<keyword evidence="9" id="KW-0843">Virulence</keyword>
<evidence type="ECO:0000256" key="10">
    <source>
        <dbReference type="ARBA" id="ARBA00047597"/>
    </source>
</evidence>
<protein>
    <recommendedName>
        <fullName evidence="11">NAD(P)(+)--arginine ADP-ribosyltransferase</fullName>
        <ecNumber evidence="11">2.4.2.31</ecNumber>
    </recommendedName>
    <alternativeName>
        <fullName evidence="11">Mono(ADP-ribosyl)transferase</fullName>
    </alternativeName>
</protein>
<dbReference type="PANTHER" id="PTHR10339">
    <property type="entry name" value="ADP-RIBOSYLTRANSFERASE"/>
    <property type="match status" value="1"/>
</dbReference>
<evidence type="ECO:0000256" key="3">
    <source>
        <dbReference type="ARBA" id="ARBA00022525"/>
    </source>
</evidence>
<comment type="caution">
    <text evidence="12">The sequence shown here is derived from an EMBL/GenBank/DDBJ whole genome shotgun (WGS) entry which is preliminary data.</text>
</comment>
<dbReference type="EMBL" id="JAHFZB010000933">
    <property type="protein sequence ID" value="KAK6456605.1"/>
    <property type="molecule type" value="Genomic_DNA"/>
</dbReference>
<comment type="similarity">
    <text evidence="2 11">Belongs to the Arg-specific ADP-ribosyltransferase family.</text>
</comment>
<keyword evidence="5 11" id="KW-0328">Glycosyltransferase</keyword>
<evidence type="ECO:0000256" key="8">
    <source>
        <dbReference type="ARBA" id="ARBA00022857"/>
    </source>
</evidence>
<keyword evidence="4" id="KW-0800">Toxin</keyword>
<evidence type="ECO:0000256" key="4">
    <source>
        <dbReference type="ARBA" id="ARBA00022656"/>
    </source>
</evidence>
<comment type="catalytic activity">
    <reaction evidence="10 11">
        <text>L-arginyl-[protein] + NAD(+) = N(omega)-(ADP-D-ribosyl)-L-arginyl-[protein] + nicotinamide + H(+)</text>
        <dbReference type="Rhea" id="RHEA:19149"/>
        <dbReference type="Rhea" id="RHEA-COMP:10532"/>
        <dbReference type="Rhea" id="RHEA-COMP:15087"/>
        <dbReference type="ChEBI" id="CHEBI:15378"/>
        <dbReference type="ChEBI" id="CHEBI:17154"/>
        <dbReference type="ChEBI" id="CHEBI:29965"/>
        <dbReference type="ChEBI" id="CHEBI:57540"/>
        <dbReference type="ChEBI" id="CHEBI:142554"/>
        <dbReference type="EC" id="2.4.2.31"/>
    </reaction>
</comment>
<keyword evidence="8 11" id="KW-0521">NADP</keyword>
<accession>A0ABR0Y0N9</accession>
<feature type="signal peptide" evidence="11">
    <location>
        <begin position="1"/>
        <end position="24"/>
    </location>
</feature>
<evidence type="ECO:0000256" key="2">
    <source>
        <dbReference type="ARBA" id="ARBA00009558"/>
    </source>
</evidence>
<evidence type="ECO:0000256" key="5">
    <source>
        <dbReference type="ARBA" id="ARBA00022676"/>
    </source>
</evidence>
<keyword evidence="11" id="KW-0732">Signal</keyword>
<dbReference type="PRINTS" id="PR00970">
    <property type="entry name" value="RIBTRNSFRASE"/>
</dbReference>
<dbReference type="SUPFAM" id="SSF56399">
    <property type="entry name" value="ADP-ribosylation"/>
    <property type="match status" value="1"/>
</dbReference>
<dbReference type="InterPro" id="IPR050999">
    <property type="entry name" value="ADP-ribosyltransferase_ARG"/>
</dbReference>
<evidence type="ECO:0000313" key="12">
    <source>
        <dbReference type="EMBL" id="KAK6456605.1"/>
    </source>
</evidence>
<dbReference type="Gene3D" id="3.90.176.10">
    <property type="entry name" value="Toxin ADP-ribosyltransferase, Chain A, domain 1"/>
    <property type="match status" value="1"/>
</dbReference>
<keyword evidence="7" id="KW-0548">Nucleotidyltransferase</keyword>
<dbReference type="PANTHER" id="PTHR10339:SF25">
    <property type="entry name" value="SECRETED EXOENZYME S"/>
    <property type="match status" value="1"/>
</dbReference>
<evidence type="ECO:0000256" key="1">
    <source>
        <dbReference type="ARBA" id="ARBA00004613"/>
    </source>
</evidence>
<dbReference type="Proteomes" id="UP001369086">
    <property type="component" value="Unassembled WGS sequence"/>
</dbReference>
<evidence type="ECO:0000313" key="13">
    <source>
        <dbReference type="Proteomes" id="UP001369086"/>
    </source>
</evidence>
<evidence type="ECO:0000256" key="11">
    <source>
        <dbReference type="RuleBase" id="RU361228"/>
    </source>
</evidence>
<keyword evidence="3" id="KW-0964">Secreted</keyword>
<proteinExistence type="inferred from homology"/>